<dbReference type="EMBL" id="LT985188">
    <property type="protein sequence ID" value="SPD88328.1"/>
    <property type="molecule type" value="Genomic_DNA"/>
</dbReference>
<reference evidence="1 2" key="1">
    <citation type="submission" date="2018-02" db="EMBL/GenBank/DDBJ databases">
        <authorList>
            <person name="Cohen D.B."/>
            <person name="Kent A.D."/>
        </authorList>
    </citation>
    <scope>NUCLEOTIDE SEQUENCE [LARGE SCALE GENOMIC DNA]</scope>
    <source>
        <strain evidence="1">1</strain>
    </source>
</reference>
<dbReference type="AlphaFoldDB" id="A0A2N9JL84"/>
<protein>
    <submittedName>
        <fullName evidence="1">Uncharacterized protein</fullName>
    </submittedName>
</protein>
<evidence type="ECO:0000313" key="2">
    <source>
        <dbReference type="Proteomes" id="UP000238164"/>
    </source>
</evidence>
<dbReference type="KEGG" id="mgg:MPLG2_3298"/>
<organism evidence="1 2">
    <name type="scientific">Micropruina glycogenica</name>
    <dbReference type="NCBI Taxonomy" id="75385"/>
    <lineage>
        <taxon>Bacteria</taxon>
        <taxon>Bacillati</taxon>
        <taxon>Actinomycetota</taxon>
        <taxon>Actinomycetes</taxon>
        <taxon>Propionibacteriales</taxon>
        <taxon>Nocardioidaceae</taxon>
        <taxon>Micropruina</taxon>
    </lineage>
</organism>
<evidence type="ECO:0000313" key="1">
    <source>
        <dbReference type="EMBL" id="SPD88328.1"/>
    </source>
</evidence>
<proteinExistence type="predicted"/>
<dbReference type="Proteomes" id="UP000238164">
    <property type="component" value="Chromosome 1"/>
</dbReference>
<sequence>MGYIALYSSAEAATGRGRGCDYRKRFPVVILLHLMCPQPAHRQRRATIFSNSSETDAR</sequence>
<name>A0A2N9JL84_9ACTN</name>
<accession>A0A2N9JL84</accession>
<gene>
    <name evidence="1" type="ORF">MPLG2_3298</name>
</gene>
<keyword evidence="2" id="KW-1185">Reference proteome</keyword>